<reference evidence="14" key="1">
    <citation type="submission" date="2021-06" db="EMBL/GenBank/DDBJ databases">
        <authorList>
            <consortium name="Wellcome Sanger Institute Data Sharing"/>
        </authorList>
    </citation>
    <scope>NUCLEOTIDE SEQUENCE [LARGE SCALE GENOMIC DNA]</scope>
</reference>
<keyword evidence="4 12" id="KW-0812">Transmembrane</keyword>
<keyword evidence="9" id="KW-0675">Receptor</keyword>
<comment type="similarity">
    <text evidence="2">Belongs to the G-protein coupled receptor 3 family.</text>
</comment>
<dbReference type="Proteomes" id="UP000694620">
    <property type="component" value="Chromosome 2"/>
</dbReference>
<evidence type="ECO:0000256" key="6">
    <source>
        <dbReference type="ARBA" id="ARBA00022989"/>
    </source>
</evidence>
<dbReference type="InterPro" id="IPR028082">
    <property type="entry name" value="Peripla_BP_I"/>
</dbReference>
<dbReference type="Gene3D" id="2.10.50.30">
    <property type="entry name" value="GPCR, family 3, nine cysteines domain"/>
    <property type="match status" value="1"/>
</dbReference>
<dbReference type="CDD" id="cd15283">
    <property type="entry name" value="7tmC_V2R_pheromone"/>
    <property type="match status" value="1"/>
</dbReference>
<dbReference type="GO" id="GO:0005886">
    <property type="term" value="C:plasma membrane"/>
    <property type="evidence" value="ECO:0007669"/>
    <property type="project" value="UniProtKB-SubCell"/>
</dbReference>
<proteinExistence type="inferred from homology"/>
<evidence type="ECO:0000256" key="5">
    <source>
        <dbReference type="ARBA" id="ARBA00022729"/>
    </source>
</evidence>
<dbReference type="PROSITE" id="PS50259">
    <property type="entry name" value="G_PROTEIN_RECEP_F3_4"/>
    <property type="match status" value="1"/>
</dbReference>
<feature type="transmembrane region" description="Helical" evidence="12">
    <location>
        <begin position="623"/>
        <end position="647"/>
    </location>
</feature>
<dbReference type="GO" id="GO:0004930">
    <property type="term" value="F:G protein-coupled receptor activity"/>
    <property type="evidence" value="ECO:0007669"/>
    <property type="project" value="UniProtKB-KW"/>
</dbReference>
<dbReference type="PRINTS" id="PR00592">
    <property type="entry name" value="CASENSINGR"/>
</dbReference>
<dbReference type="CDD" id="cd06364">
    <property type="entry name" value="PBP1_CaSR"/>
    <property type="match status" value="1"/>
</dbReference>
<accession>A0A8C4SDV7</accession>
<evidence type="ECO:0000313" key="15">
    <source>
        <dbReference type="Proteomes" id="UP000694620"/>
    </source>
</evidence>
<dbReference type="InterPro" id="IPR017978">
    <property type="entry name" value="GPCR_3_C"/>
</dbReference>
<name>A0A8C4SDV7_ERPCA</name>
<dbReference type="GeneTree" id="ENSGT01150000286997"/>
<evidence type="ECO:0000313" key="14">
    <source>
        <dbReference type="Ensembl" id="ENSECRP00000015843.1"/>
    </source>
</evidence>
<sequence>MSIKVCVCVCVHSVMGWLHVPKTFHAKCLIIAEIGFNFRSFRWAQTMIYAIEEINRDSTLLPNIRLGYKIHDSCGKHPFSLRGAFSLISGQKQTQTKLPCTGFGGVLAIIGDPSSTQTITLSRTLAPFGIPVVSYYATCACLSNRKEFPNFFRTIPSDFYQARAMAQLAKRFGWTWIGTISSDDEYGRLATQTFAEELLEANVCMAFSETVSKIYPRQDALRIVNIIKKSLARVIVVFSGDMDVEPLFLELAEQNITNRQFLASEAWSNSPVLSKKEISAVTRGVLGIAIQKAEIPGLWDFLVSLHPSKFPGNAFVERLWEESFNCRLALENVTVVSSPGMRLCNGSESLSQVQNSYTDVSQLRITYNVYKAVYAIAHALHDLQACQNGNGPLQNNTCADIFTLQPWQLLYYMTKVHFKTKVGDQVYFDENGDPIAAYDIINWQMSKSGILEFINVGHINGSELYINDTAIIWADGTKKVPLSVCSTSCPPGTRKAIRKGKPICCFDCVVCAEGEISEMAGKCAPCHLEFWSNAYRNECVPREIEFLSFQDTMGITLTAVTLSGTCLTLAIGVVFLYYKNTPIVRANNSELSFLLLISLGLCFLCSLFFIGQPSEWSCIVRHAAFGVSFVLCISCILVKTIVVLMAFQATLPGNDIMKWFGPSQQRGSVFVSTLIQVLICVIWLAATPPLVYKNSGIQSSKIILECTVGSAVAFGCVLGYIGLLGTSCFVLAFLARNLPDNFNEAKFITFSMLIFCAVWITFIPAYVSSPGKYTVAVEIFAILSSSYGLLGCIFAPKCYIILLRPDQNTKKHVMGRAVSSIK</sequence>
<keyword evidence="3" id="KW-1003">Cell membrane</keyword>
<dbReference type="SUPFAM" id="SSF53822">
    <property type="entry name" value="Periplasmic binding protein-like I"/>
    <property type="match status" value="1"/>
</dbReference>
<keyword evidence="5" id="KW-0732">Signal</keyword>
<feature type="transmembrane region" description="Helical" evidence="12">
    <location>
        <begin position="747"/>
        <end position="767"/>
    </location>
</feature>
<keyword evidence="10" id="KW-0325">Glycoprotein</keyword>
<organism evidence="14 15">
    <name type="scientific">Erpetoichthys calabaricus</name>
    <name type="common">Rope fish</name>
    <name type="synonym">Calamoichthys calabaricus</name>
    <dbReference type="NCBI Taxonomy" id="27687"/>
    <lineage>
        <taxon>Eukaryota</taxon>
        <taxon>Metazoa</taxon>
        <taxon>Chordata</taxon>
        <taxon>Craniata</taxon>
        <taxon>Vertebrata</taxon>
        <taxon>Euteleostomi</taxon>
        <taxon>Actinopterygii</taxon>
        <taxon>Polypteriformes</taxon>
        <taxon>Polypteridae</taxon>
        <taxon>Erpetoichthys</taxon>
    </lineage>
</organism>
<comment type="subcellular location">
    <subcellularLocation>
        <location evidence="1">Cell membrane</location>
        <topology evidence="1">Multi-pass membrane protein</topology>
    </subcellularLocation>
</comment>
<evidence type="ECO:0000256" key="8">
    <source>
        <dbReference type="ARBA" id="ARBA00023136"/>
    </source>
</evidence>
<protein>
    <submittedName>
        <fullName evidence="14">Extracellular calcium-sensing receptor-like</fullName>
    </submittedName>
</protein>
<reference evidence="14" key="2">
    <citation type="submission" date="2025-08" db="UniProtKB">
        <authorList>
            <consortium name="Ensembl"/>
        </authorList>
    </citation>
    <scope>IDENTIFICATION</scope>
</reference>
<keyword evidence="7" id="KW-0297">G-protein coupled receptor</keyword>
<dbReference type="FunFam" id="2.10.50.30:FF:000002">
    <property type="entry name" value="Vomeronasal 2 receptor, h1"/>
    <property type="match status" value="1"/>
</dbReference>
<dbReference type="InterPro" id="IPR000068">
    <property type="entry name" value="GPCR_3_Ca_sens_rcpt-rel"/>
</dbReference>
<feature type="domain" description="G-protein coupled receptors family 3 profile" evidence="13">
    <location>
        <begin position="553"/>
        <end position="817"/>
    </location>
</feature>
<evidence type="ECO:0000256" key="2">
    <source>
        <dbReference type="ARBA" id="ARBA00007242"/>
    </source>
</evidence>
<feature type="transmembrane region" description="Helical" evidence="12">
    <location>
        <begin position="711"/>
        <end position="735"/>
    </location>
</feature>
<dbReference type="InterPro" id="IPR001828">
    <property type="entry name" value="ANF_lig-bd_rcpt"/>
</dbReference>
<dbReference type="InterPro" id="IPR038550">
    <property type="entry name" value="GPCR_3_9-Cys_sf"/>
</dbReference>
<dbReference type="InterPro" id="IPR011500">
    <property type="entry name" value="GPCR_3_9-Cys_dom"/>
</dbReference>
<keyword evidence="15" id="KW-1185">Reference proteome</keyword>
<evidence type="ECO:0000256" key="11">
    <source>
        <dbReference type="ARBA" id="ARBA00023224"/>
    </source>
</evidence>
<keyword evidence="6 12" id="KW-1133">Transmembrane helix</keyword>
<evidence type="ECO:0000256" key="1">
    <source>
        <dbReference type="ARBA" id="ARBA00004651"/>
    </source>
</evidence>
<evidence type="ECO:0000256" key="10">
    <source>
        <dbReference type="ARBA" id="ARBA00023180"/>
    </source>
</evidence>
<dbReference type="InterPro" id="IPR017979">
    <property type="entry name" value="GPCR_3_CS"/>
</dbReference>
<dbReference type="FunFam" id="3.40.50.2300:FF:000125">
    <property type="entry name" value="Vomeronasal 2, receptor 88"/>
    <property type="match status" value="1"/>
</dbReference>
<feature type="transmembrane region" description="Helical" evidence="12">
    <location>
        <begin position="590"/>
        <end position="611"/>
    </location>
</feature>
<feature type="transmembrane region" description="Helical" evidence="12">
    <location>
        <begin position="553"/>
        <end position="578"/>
    </location>
</feature>
<evidence type="ECO:0000256" key="7">
    <source>
        <dbReference type="ARBA" id="ARBA00023040"/>
    </source>
</evidence>
<keyword evidence="11" id="KW-0807">Transducer</keyword>
<evidence type="ECO:0000256" key="12">
    <source>
        <dbReference type="SAM" id="Phobius"/>
    </source>
</evidence>
<evidence type="ECO:0000256" key="3">
    <source>
        <dbReference type="ARBA" id="ARBA00022475"/>
    </source>
</evidence>
<dbReference type="Ensembl" id="ENSECRT00000016125.1">
    <property type="protein sequence ID" value="ENSECRP00000015843.1"/>
    <property type="gene ID" value="ENSECRG00000010565.1"/>
</dbReference>
<dbReference type="PANTHER" id="PTHR24061">
    <property type="entry name" value="CALCIUM-SENSING RECEPTOR-RELATED"/>
    <property type="match status" value="1"/>
</dbReference>
<feature type="transmembrane region" description="Helical" evidence="12">
    <location>
        <begin position="668"/>
        <end position="691"/>
    </location>
</feature>
<dbReference type="AlphaFoldDB" id="A0A8C4SDV7"/>
<dbReference type="Pfam" id="PF00003">
    <property type="entry name" value="7tm_3"/>
    <property type="match status" value="1"/>
</dbReference>
<dbReference type="Pfam" id="PF01094">
    <property type="entry name" value="ANF_receptor"/>
    <property type="match status" value="1"/>
</dbReference>
<dbReference type="InterPro" id="IPR000337">
    <property type="entry name" value="GPCR_3"/>
</dbReference>
<feature type="transmembrane region" description="Helical" evidence="12">
    <location>
        <begin position="779"/>
        <end position="802"/>
    </location>
</feature>
<dbReference type="Gene3D" id="3.40.50.2300">
    <property type="match status" value="2"/>
</dbReference>
<evidence type="ECO:0000259" key="13">
    <source>
        <dbReference type="PROSITE" id="PS50259"/>
    </source>
</evidence>
<dbReference type="PRINTS" id="PR00248">
    <property type="entry name" value="GPCRMGR"/>
</dbReference>
<gene>
    <name evidence="14" type="primary">LOC114645346</name>
</gene>
<evidence type="ECO:0000256" key="4">
    <source>
        <dbReference type="ARBA" id="ARBA00022692"/>
    </source>
</evidence>
<keyword evidence="8 12" id="KW-0472">Membrane</keyword>
<dbReference type="Pfam" id="PF07562">
    <property type="entry name" value="NCD3G"/>
    <property type="match status" value="1"/>
</dbReference>
<dbReference type="PANTHER" id="PTHR24061:SF528">
    <property type="entry name" value="C-FAMILY ODORANT RECEPTOR OLFCD2-RELATED"/>
    <property type="match status" value="1"/>
</dbReference>
<dbReference type="FunFam" id="3.40.50.2300:FF:000519">
    <property type="entry name" value="Vomeronasal 2 receptor, a18"/>
    <property type="match status" value="1"/>
</dbReference>
<reference evidence="14" key="3">
    <citation type="submission" date="2025-09" db="UniProtKB">
        <authorList>
            <consortium name="Ensembl"/>
        </authorList>
    </citation>
    <scope>IDENTIFICATION</scope>
</reference>
<dbReference type="PROSITE" id="PS00981">
    <property type="entry name" value="G_PROTEIN_RECEP_F3_3"/>
    <property type="match status" value="1"/>
</dbReference>
<evidence type="ECO:0000256" key="9">
    <source>
        <dbReference type="ARBA" id="ARBA00023170"/>
    </source>
</evidence>